<name>A0A0F6RDD3_9GAMM</name>
<dbReference type="OrthoDB" id="6189658at2"/>
<dbReference type="KEGG" id="kge:TQ33_2277"/>
<accession>A0A0F6RDD3</accession>
<organism evidence="1 2">
    <name type="scientific">Kangiella geojedonensis</name>
    <dbReference type="NCBI Taxonomy" id="914150"/>
    <lineage>
        <taxon>Bacteria</taxon>
        <taxon>Pseudomonadati</taxon>
        <taxon>Pseudomonadota</taxon>
        <taxon>Gammaproteobacteria</taxon>
        <taxon>Kangiellales</taxon>
        <taxon>Kangiellaceae</taxon>
        <taxon>Kangiella</taxon>
    </lineage>
</organism>
<sequence length="434" mass="49525">MKLFTRLLIILLILAGLAYGYIWYKNKQMIDNVFTFIKMQSPASYDSTYVSFDGKSVTTDIEITVPGSAQKATIKELRFGTDSLLQSFKLVRSIESGQYFGGVQNMSAEIKQLQFPLTASMDSNSTYETEPDLLTQMSLAGCDNKDSLDVSDLNAMGYQQVTLDFSTSTNYDKHINQANWNMYVNAGEYGSFKVDFLLDQINPNALVQNPKLKSITVESATPELTERLFKYCAELEGLELEQYYQRHIDYLRHVLYDNNLHFSEDFYTAYNDYIRQPRSIKLESYPADAIDSMAMMNMSPQRMMSALNMRVFFNDERVLQLFGNPPLPSELPELDQVVEVQDDNLTRVQGLTLQATSPANLGAYIGYEARFNYRGKSYVGTVNSVSGATARIKTFISSGNYLEMPFRINEIKDLRVRREVEAKSVKREELENEQ</sequence>
<proteinExistence type="predicted"/>
<dbReference type="RefSeq" id="WP_046562170.1">
    <property type="nucleotide sequence ID" value="NZ_CP010975.1"/>
</dbReference>
<dbReference type="AlphaFoldDB" id="A0A0F6RDD3"/>
<gene>
    <name evidence="1" type="ORF">TQ33_2277</name>
</gene>
<dbReference type="EMBL" id="CP010975">
    <property type="protein sequence ID" value="AKE53198.1"/>
    <property type="molecule type" value="Genomic_DNA"/>
</dbReference>
<protein>
    <submittedName>
        <fullName evidence="1">Uncharacterized protein</fullName>
    </submittedName>
</protein>
<keyword evidence="2" id="KW-1185">Reference proteome</keyword>
<reference evidence="1 2" key="1">
    <citation type="submission" date="2015-02" db="EMBL/GenBank/DDBJ databases">
        <title>Complete genome sequence of Kangiella geojedonensis strain YCS-5T.</title>
        <authorList>
            <person name="Kim K.M."/>
        </authorList>
    </citation>
    <scope>NUCLEOTIDE SEQUENCE [LARGE SCALE GENOMIC DNA]</scope>
    <source>
        <strain evidence="1 2">YCS-5</strain>
    </source>
</reference>
<dbReference type="HOGENOM" id="CLU_631314_0_0_6"/>
<evidence type="ECO:0000313" key="2">
    <source>
        <dbReference type="Proteomes" id="UP000034071"/>
    </source>
</evidence>
<dbReference type="STRING" id="914150.TQ33_2277"/>
<evidence type="ECO:0000313" key="1">
    <source>
        <dbReference type="EMBL" id="AKE53198.1"/>
    </source>
</evidence>
<dbReference type="Proteomes" id="UP000034071">
    <property type="component" value="Chromosome"/>
</dbReference>